<evidence type="ECO:0000256" key="3">
    <source>
        <dbReference type="ARBA" id="ARBA00022980"/>
    </source>
</evidence>
<dbReference type="NCBIfam" id="TIGR01308">
    <property type="entry name" value="rpmD_bact"/>
    <property type="match status" value="1"/>
</dbReference>
<reference evidence="7 10" key="1">
    <citation type="journal article" date="2015" name="Genome Announc.">
        <title>Complete Genome Sequence of the Nitrogen-Fixing and Solvent-Producing Clostridium pasteurianum DSM 525.</title>
        <authorList>
            <person name="Poehlein A."/>
            <person name="Grosse-Honebrink A."/>
            <person name="Zhang Y."/>
            <person name="Minton N.P."/>
            <person name="Daniel R."/>
        </authorList>
    </citation>
    <scope>NUCLEOTIDE SEQUENCE [LARGE SCALE GENOMIC DNA]</scope>
    <source>
        <strain evidence="7">DSM 525</strain>
        <strain evidence="10">DSM 525 / ATCC 6013</strain>
    </source>
</reference>
<evidence type="ECO:0000256" key="2">
    <source>
        <dbReference type="ARBA" id="ARBA00011838"/>
    </source>
</evidence>
<dbReference type="Proteomes" id="UP000030905">
    <property type="component" value="Chromosome"/>
</dbReference>
<dbReference type="InterPro" id="IPR036919">
    <property type="entry name" value="Ribo_uL30_ferredoxin-like_sf"/>
</dbReference>
<evidence type="ECO:0000313" key="10">
    <source>
        <dbReference type="Proteomes" id="UP000030905"/>
    </source>
</evidence>
<proteinExistence type="inferred from homology"/>
<dbReference type="KEGG" id="cpat:CLPA_c36570"/>
<dbReference type="EMBL" id="JPGY02000001">
    <property type="protein sequence ID" value="KRU14274.1"/>
    <property type="molecule type" value="Genomic_DNA"/>
</dbReference>
<dbReference type="PATRIC" id="fig|1262449.3.peg.3902"/>
<evidence type="ECO:0000259" key="6">
    <source>
        <dbReference type="Pfam" id="PF00327"/>
    </source>
</evidence>
<dbReference type="Pfam" id="PF00327">
    <property type="entry name" value="Ribosomal_L30"/>
    <property type="match status" value="1"/>
</dbReference>
<feature type="domain" description="Large ribosomal subunit protein uL30-like ferredoxin-like fold" evidence="6">
    <location>
        <begin position="5"/>
        <end position="53"/>
    </location>
</feature>
<dbReference type="PANTHER" id="PTHR15892:SF2">
    <property type="entry name" value="LARGE RIBOSOMAL SUBUNIT PROTEIN UL30M"/>
    <property type="match status" value="1"/>
</dbReference>
<dbReference type="KEGG" id="cpae:CPAST_c36570"/>
<evidence type="ECO:0000313" key="8">
    <source>
        <dbReference type="EMBL" id="KRU14274.1"/>
    </source>
</evidence>
<dbReference type="GO" id="GO:0003735">
    <property type="term" value="F:structural constituent of ribosome"/>
    <property type="evidence" value="ECO:0007669"/>
    <property type="project" value="InterPro"/>
</dbReference>
<dbReference type="EMBL" id="CP009268">
    <property type="protein sequence ID" value="AJA53701.1"/>
    <property type="molecule type" value="Genomic_DNA"/>
</dbReference>
<keyword evidence="4 5" id="KW-0687">Ribonucleoprotein</keyword>
<dbReference type="GO" id="GO:0006412">
    <property type="term" value="P:translation"/>
    <property type="evidence" value="ECO:0007669"/>
    <property type="project" value="UniProtKB-UniRule"/>
</dbReference>
<dbReference type="eggNOG" id="COG1841">
    <property type="taxonomic scope" value="Bacteria"/>
</dbReference>
<keyword evidence="10" id="KW-1185">Reference proteome</keyword>
<evidence type="ECO:0000256" key="1">
    <source>
        <dbReference type="ARBA" id="ARBA00007594"/>
    </source>
</evidence>
<dbReference type="InterPro" id="IPR016082">
    <property type="entry name" value="Ribosomal_uL30_ferredoxin-like"/>
</dbReference>
<dbReference type="Gene3D" id="3.30.1390.20">
    <property type="entry name" value="Ribosomal protein L30, ferredoxin-like fold domain"/>
    <property type="match status" value="1"/>
</dbReference>
<dbReference type="AlphaFoldDB" id="A0A0H3JAP1"/>
<protein>
    <recommendedName>
        <fullName evidence="5">Large ribosomal subunit protein uL30</fullName>
    </recommendedName>
</protein>
<gene>
    <name evidence="5 7" type="primary">rpmD</name>
    <name evidence="7" type="ORF">CLPA_c36570</name>
    <name evidence="8" type="ORF">CP6013_03532</name>
</gene>
<dbReference type="GeneID" id="93075750"/>
<keyword evidence="3 5" id="KW-0689">Ribosomal protein</keyword>
<dbReference type="PIRSF" id="PIRSF002211">
    <property type="entry name" value="Ribosomal_L30_bac-type"/>
    <property type="match status" value="1"/>
</dbReference>
<organism evidence="7 10">
    <name type="scientific">Clostridium pasteurianum DSM 525 = ATCC 6013</name>
    <dbReference type="NCBI Taxonomy" id="1262449"/>
    <lineage>
        <taxon>Bacteria</taxon>
        <taxon>Bacillati</taxon>
        <taxon>Bacillota</taxon>
        <taxon>Clostridia</taxon>
        <taxon>Eubacteriales</taxon>
        <taxon>Clostridiaceae</taxon>
        <taxon>Clostridium</taxon>
    </lineage>
</organism>
<evidence type="ECO:0000256" key="5">
    <source>
        <dbReference type="HAMAP-Rule" id="MF_01371"/>
    </source>
</evidence>
<name>A0A0H3JAP1_CLOPA</name>
<dbReference type="SUPFAM" id="SSF55129">
    <property type="entry name" value="Ribosomal protein L30p/L7e"/>
    <property type="match status" value="1"/>
</dbReference>
<evidence type="ECO:0000313" key="7">
    <source>
        <dbReference type="EMBL" id="AJA53701.1"/>
    </source>
</evidence>
<evidence type="ECO:0000313" key="9">
    <source>
        <dbReference type="Proteomes" id="UP000028042"/>
    </source>
</evidence>
<reference evidence="8" key="2">
    <citation type="submission" date="2015-10" db="EMBL/GenBank/DDBJ databases">
        <title>Improved Draft Genome Sequence of Clostridium pasteurianum Strain ATCC 6013 (DSM 525) Using a Hybrid Next-Generation Sequencing Approach.</title>
        <authorList>
            <person name="Pyne M.E."/>
            <person name="Utturkar S.M."/>
            <person name="Brown S.D."/>
            <person name="Moo-Young M."/>
            <person name="Chung D.A."/>
            <person name="Chou P.C."/>
        </authorList>
    </citation>
    <scope>NUCLEOTIDE SEQUENCE</scope>
    <source>
        <strain evidence="8">ATCC 6013</strain>
    </source>
</reference>
<dbReference type="FunFam" id="3.30.1390.20:FF:000001">
    <property type="entry name" value="50S ribosomal protein L30"/>
    <property type="match status" value="1"/>
</dbReference>
<reference evidence="8 9" key="3">
    <citation type="journal article" name="Genome Announc.">
        <title>Improved Draft Genome Sequence of Clostridium pasteurianum Strain ATCC 6013 (DSM 525) Using a Hybrid Next-Generation Sequencing Approach.</title>
        <authorList>
            <person name="Pyne M.E."/>
            <person name="Utturkar S."/>
            <person name="Brown S.D."/>
            <person name="Moo-Young M."/>
            <person name="Chung D.A."/>
            <person name="Chou C.P."/>
        </authorList>
    </citation>
    <scope>NUCLEOTIDE SEQUENCE [LARGE SCALE GENOMIC DNA]</scope>
    <source>
        <strain evidence="8 9">ATCC 6013</strain>
    </source>
</reference>
<dbReference type="RefSeq" id="WP_003448014.1">
    <property type="nucleotide sequence ID" value="NZ_ANZB01000019.1"/>
</dbReference>
<dbReference type="HAMAP" id="MF_01371_B">
    <property type="entry name" value="Ribosomal_uL30_B"/>
    <property type="match status" value="1"/>
</dbReference>
<comment type="subunit">
    <text evidence="2 5">Part of the 50S ribosomal subunit.</text>
</comment>
<evidence type="ECO:0000256" key="4">
    <source>
        <dbReference type="ARBA" id="ARBA00023274"/>
    </source>
</evidence>
<dbReference type="PANTHER" id="PTHR15892">
    <property type="entry name" value="MITOCHONDRIAL RIBOSOMAL PROTEIN L30"/>
    <property type="match status" value="1"/>
</dbReference>
<comment type="similarity">
    <text evidence="1 5">Belongs to the universal ribosomal protein uL30 family.</text>
</comment>
<dbReference type="GO" id="GO:0022625">
    <property type="term" value="C:cytosolic large ribosomal subunit"/>
    <property type="evidence" value="ECO:0007669"/>
    <property type="project" value="TreeGrafter"/>
</dbReference>
<dbReference type="CDD" id="cd01658">
    <property type="entry name" value="Ribosomal_L30"/>
    <property type="match status" value="1"/>
</dbReference>
<accession>A0A0H3JAP1</accession>
<sequence length="59" mass="6673">MAKLSITLQKSLIGRKKDHIATVNALGLRKIGKKVEKEDTPQIRGMINKVNYLLKIEEV</sequence>
<dbReference type="InterPro" id="IPR005996">
    <property type="entry name" value="Ribosomal_uL30_bac-type"/>
</dbReference>
<dbReference type="Proteomes" id="UP000028042">
    <property type="component" value="Unassembled WGS sequence"/>
</dbReference>